<organism evidence="1 2">
    <name type="scientific">Ensete ventricosum</name>
    <name type="common">Abyssinian banana</name>
    <name type="synonym">Musa ensete</name>
    <dbReference type="NCBI Taxonomy" id="4639"/>
    <lineage>
        <taxon>Eukaryota</taxon>
        <taxon>Viridiplantae</taxon>
        <taxon>Streptophyta</taxon>
        <taxon>Embryophyta</taxon>
        <taxon>Tracheophyta</taxon>
        <taxon>Spermatophyta</taxon>
        <taxon>Magnoliopsida</taxon>
        <taxon>Liliopsida</taxon>
        <taxon>Zingiberales</taxon>
        <taxon>Musaceae</taxon>
        <taxon>Ensete</taxon>
    </lineage>
</organism>
<sequence>GRRPLVGTRRPHRLPNWRPIPLPEPRLLRLGRQRADTVHTTIREGAEFGQRGKSSCTWQHVSVTLRRPVSFPGEISVYWKPTAWRARSMLAIGGGGGDEESSASAISSWLGRTTAPTARPFHFT</sequence>
<evidence type="ECO:0000313" key="2">
    <source>
        <dbReference type="Proteomes" id="UP000287651"/>
    </source>
</evidence>
<reference evidence="1 2" key="1">
    <citation type="journal article" date="2014" name="Agronomy (Basel)">
        <title>A Draft Genome Sequence for Ensete ventricosum, the Drought-Tolerant Tree Against Hunger.</title>
        <authorList>
            <person name="Harrison J."/>
            <person name="Moore K.A."/>
            <person name="Paszkiewicz K."/>
            <person name="Jones T."/>
            <person name="Grant M."/>
            <person name="Ambacheew D."/>
            <person name="Muzemil S."/>
            <person name="Studholme D.J."/>
        </authorList>
    </citation>
    <scope>NUCLEOTIDE SEQUENCE [LARGE SCALE GENOMIC DNA]</scope>
</reference>
<evidence type="ECO:0000313" key="1">
    <source>
        <dbReference type="EMBL" id="RRT49773.1"/>
    </source>
</evidence>
<feature type="non-terminal residue" evidence="1">
    <location>
        <position position="1"/>
    </location>
</feature>
<dbReference type="EMBL" id="AMZH03013128">
    <property type="protein sequence ID" value="RRT49773.1"/>
    <property type="molecule type" value="Genomic_DNA"/>
</dbReference>
<protein>
    <submittedName>
        <fullName evidence="1">Uncharacterized protein</fullName>
    </submittedName>
</protein>
<dbReference type="Proteomes" id="UP000287651">
    <property type="component" value="Unassembled WGS sequence"/>
</dbReference>
<name>A0A426YDJ8_ENSVE</name>
<dbReference type="AlphaFoldDB" id="A0A426YDJ8"/>
<accession>A0A426YDJ8</accession>
<comment type="caution">
    <text evidence="1">The sequence shown here is derived from an EMBL/GenBank/DDBJ whole genome shotgun (WGS) entry which is preliminary data.</text>
</comment>
<proteinExistence type="predicted"/>
<gene>
    <name evidence="1" type="ORF">B296_00051458</name>
</gene>